<evidence type="ECO:0000259" key="1">
    <source>
        <dbReference type="PROSITE" id="PS50280"/>
    </source>
</evidence>
<feature type="domain" description="SET" evidence="1">
    <location>
        <begin position="5"/>
        <end position="182"/>
    </location>
</feature>
<dbReference type="InterPro" id="IPR046341">
    <property type="entry name" value="SET_dom_sf"/>
</dbReference>
<dbReference type="Gene3D" id="2.170.270.10">
    <property type="entry name" value="SET domain"/>
    <property type="match status" value="1"/>
</dbReference>
<dbReference type="EMBL" id="JAWDJX010000025">
    <property type="protein sequence ID" value="KAK3051554.1"/>
    <property type="molecule type" value="Genomic_DNA"/>
</dbReference>
<dbReference type="SUPFAM" id="SSF82199">
    <property type="entry name" value="SET domain"/>
    <property type="match status" value="1"/>
</dbReference>
<gene>
    <name evidence="2" type="ORF">LTR09_007209</name>
</gene>
<proteinExistence type="predicted"/>
<dbReference type="InterPro" id="IPR053185">
    <property type="entry name" value="SET_domain_protein"/>
</dbReference>
<dbReference type="Proteomes" id="UP001271007">
    <property type="component" value="Unassembled WGS sequence"/>
</dbReference>
<evidence type="ECO:0000313" key="3">
    <source>
        <dbReference type="Proteomes" id="UP001271007"/>
    </source>
</evidence>
<dbReference type="InterPro" id="IPR001214">
    <property type="entry name" value="SET_dom"/>
</dbReference>
<dbReference type="PROSITE" id="PS50280">
    <property type="entry name" value="SET"/>
    <property type="match status" value="1"/>
</dbReference>
<comment type="caution">
    <text evidence="2">The sequence shown here is derived from an EMBL/GenBank/DDBJ whole genome shotgun (WGS) entry which is preliminary data.</text>
</comment>
<keyword evidence="3" id="KW-1185">Reference proteome</keyword>
<dbReference type="PANTHER" id="PTHR47332">
    <property type="entry name" value="SET DOMAIN-CONTAINING PROTEIN 5"/>
    <property type="match status" value="1"/>
</dbReference>
<protein>
    <recommendedName>
        <fullName evidence="1">SET domain-containing protein</fullName>
    </recommendedName>
</protein>
<name>A0AAJ0DCX1_9PEZI</name>
<evidence type="ECO:0000313" key="2">
    <source>
        <dbReference type="EMBL" id="KAK3051554.1"/>
    </source>
</evidence>
<accession>A0AAJ0DCX1</accession>
<sequence length="324" mass="36766">MSHQSGDEQYIIRGVQGATDIGVGIFARDGIARGRLIMAATSDFSLEQPDRRNIPSMSIFMQYLRLEETAQERYLALCAAKNADLERYNREVQDEKIDGKHISSLGQQSIAGKVVAIFHNNAFGYRDTATGRKMQGMLIEASRFNHSCTPNLSHTWNDELQKRTFRTIREIQDDEELTISYIPLLQRPEARSQSLFEQFGFTCNCNACDESSKFGRLSADRRTQLEDLDLDRVSPVSDSWFDTCKTMIYLLEEEGIHGWEKGEIHEQLADLYQHGGDDKSGHEHIQFAANIAYGCFGATHPIVPGLQQKLLLAQAQRTRAPWEE</sequence>
<dbReference type="PANTHER" id="PTHR47332:SF2">
    <property type="entry name" value="SET-6"/>
    <property type="match status" value="1"/>
</dbReference>
<dbReference type="Pfam" id="PF00856">
    <property type="entry name" value="SET"/>
    <property type="match status" value="1"/>
</dbReference>
<organism evidence="2 3">
    <name type="scientific">Extremus antarcticus</name>
    <dbReference type="NCBI Taxonomy" id="702011"/>
    <lineage>
        <taxon>Eukaryota</taxon>
        <taxon>Fungi</taxon>
        <taxon>Dikarya</taxon>
        <taxon>Ascomycota</taxon>
        <taxon>Pezizomycotina</taxon>
        <taxon>Dothideomycetes</taxon>
        <taxon>Dothideomycetidae</taxon>
        <taxon>Mycosphaerellales</taxon>
        <taxon>Extremaceae</taxon>
        <taxon>Extremus</taxon>
    </lineage>
</organism>
<dbReference type="AlphaFoldDB" id="A0AAJ0DCX1"/>
<dbReference type="CDD" id="cd20071">
    <property type="entry name" value="SET_SMYD"/>
    <property type="match status" value="1"/>
</dbReference>
<reference evidence="2" key="1">
    <citation type="submission" date="2023-04" db="EMBL/GenBank/DDBJ databases">
        <title>Black Yeasts Isolated from many extreme environments.</title>
        <authorList>
            <person name="Coleine C."/>
            <person name="Stajich J.E."/>
            <person name="Selbmann L."/>
        </authorList>
    </citation>
    <scope>NUCLEOTIDE SEQUENCE</scope>
    <source>
        <strain evidence="2">CCFEE 5312</strain>
    </source>
</reference>